<keyword evidence="2" id="KW-1133">Transmembrane helix</keyword>
<feature type="domain" description="NodB homology" evidence="3">
    <location>
        <begin position="128"/>
        <end position="333"/>
    </location>
</feature>
<dbReference type="Gene3D" id="3.20.20.370">
    <property type="entry name" value="Glycoside hydrolase/deacetylase"/>
    <property type="match status" value="1"/>
</dbReference>
<dbReference type="AlphaFoldDB" id="A0A212IYX8"/>
<feature type="region of interest" description="Disordered" evidence="1">
    <location>
        <begin position="84"/>
        <end position="105"/>
    </location>
</feature>
<dbReference type="InterPro" id="IPR011330">
    <property type="entry name" value="Glyco_hydro/deAcase_b/a-brl"/>
</dbReference>
<dbReference type="PROSITE" id="PS51677">
    <property type="entry name" value="NODB"/>
    <property type="match status" value="1"/>
</dbReference>
<protein>
    <submittedName>
        <fullName evidence="4">Polysaccharide deacetylase</fullName>
    </submittedName>
</protein>
<evidence type="ECO:0000313" key="4">
    <source>
        <dbReference type="EMBL" id="SBV92324.1"/>
    </source>
</evidence>
<dbReference type="Pfam" id="PF01522">
    <property type="entry name" value="Polysacc_deac_1"/>
    <property type="match status" value="1"/>
</dbReference>
<dbReference type="PANTHER" id="PTHR10587">
    <property type="entry name" value="GLYCOSYL TRANSFERASE-RELATED"/>
    <property type="match status" value="1"/>
</dbReference>
<dbReference type="InterPro" id="IPR002509">
    <property type="entry name" value="NODB_dom"/>
</dbReference>
<evidence type="ECO:0000256" key="2">
    <source>
        <dbReference type="SAM" id="Phobius"/>
    </source>
</evidence>
<keyword evidence="2" id="KW-0812">Transmembrane</keyword>
<dbReference type="EMBL" id="FLUQ01000001">
    <property type="protein sequence ID" value="SBV92324.1"/>
    <property type="molecule type" value="Genomic_DNA"/>
</dbReference>
<gene>
    <name evidence="4" type="ORF">KL86DPRO_10342</name>
</gene>
<dbReference type="PANTHER" id="PTHR10587:SF134">
    <property type="entry name" value="SECRETED PROTEIN"/>
    <property type="match status" value="1"/>
</dbReference>
<dbReference type="InterPro" id="IPR050248">
    <property type="entry name" value="Polysacc_deacetylase_ArnD"/>
</dbReference>
<accession>A0A212IYX8</accession>
<feature type="transmembrane region" description="Helical" evidence="2">
    <location>
        <begin position="49"/>
        <end position="75"/>
    </location>
</feature>
<evidence type="ECO:0000259" key="3">
    <source>
        <dbReference type="PROSITE" id="PS51677"/>
    </source>
</evidence>
<reference evidence="4" key="1">
    <citation type="submission" date="2016-04" db="EMBL/GenBank/DDBJ databases">
        <authorList>
            <person name="Evans L.H."/>
            <person name="Alamgir A."/>
            <person name="Owens N."/>
            <person name="Weber N.D."/>
            <person name="Virtaneva K."/>
            <person name="Barbian K."/>
            <person name="Babar A."/>
            <person name="Rosenke K."/>
        </authorList>
    </citation>
    <scope>NUCLEOTIDE SEQUENCE</scope>
    <source>
        <strain evidence="4">86</strain>
    </source>
</reference>
<feature type="compositionally biased region" description="Basic and acidic residues" evidence="1">
    <location>
        <begin position="84"/>
        <end position="96"/>
    </location>
</feature>
<keyword evidence="2" id="KW-0472">Membrane</keyword>
<evidence type="ECO:0000256" key="1">
    <source>
        <dbReference type="SAM" id="MobiDB-lite"/>
    </source>
</evidence>
<dbReference type="GO" id="GO:0016810">
    <property type="term" value="F:hydrolase activity, acting on carbon-nitrogen (but not peptide) bonds"/>
    <property type="evidence" value="ECO:0007669"/>
    <property type="project" value="InterPro"/>
</dbReference>
<sequence length="373" mass="40840">MGFRCGCLSLADPPVLADALSARLPAAARRRGKGDARRIAEKGRTVKKIAFALALFLLGAFPVLAAPPGGAAALWTAEALRGTPHDLERRPNREPRPSVPPVPRALLAPLPEAEDGVIRRVRVDPERKVAAVSFDLCELETHSNGYDYRIVDFLRREGIPATFFMGGKWMHSHPERAMQVMACPFFEIGNHAWSHGNFALMEETMARGQVLRTQAQYEILRDELAARAASAGLEAAFANTIPRSMTLFRLPYGRSSARALRLLGLLGLRIVQWDVVAERLPGDSADPRVAEECAAQVRPGSILLFHANGVPLNSHLLLERVVRLLRAKGYTFVTVSELLDMGQAETVKDGYFTTPGDNLELDAKFGLYGTGVE</sequence>
<name>A0A212IYX8_9DELT</name>
<dbReference type="GO" id="GO:0005975">
    <property type="term" value="P:carbohydrate metabolic process"/>
    <property type="evidence" value="ECO:0007669"/>
    <property type="project" value="InterPro"/>
</dbReference>
<dbReference type="SUPFAM" id="SSF88713">
    <property type="entry name" value="Glycoside hydrolase/deacetylase"/>
    <property type="match status" value="1"/>
</dbReference>
<organism evidence="4">
    <name type="scientific">uncultured delta proteobacterium</name>
    <dbReference type="NCBI Taxonomy" id="34034"/>
    <lineage>
        <taxon>Bacteria</taxon>
        <taxon>Deltaproteobacteria</taxon>
        <taxon>environmental samples</taxon>
    </lineage>
</organism>
<proteinExistence type="predicted"/>